<feature type="transmembrane region" description="Helical" evidence="4">
    <location>
        <begin position="244"/>
        <end position="261"/>
    </location>
</feature>
<dbReference type="SUPFAM" id="SSF53448">
    <property type="entry name" value="Nucleotide-diphospho-sugar transferases"/>
    <property type="match status" value="1"/>
</dbReference>
<sequence>MDYFVRNSIEYFFFIYGICIFCVYFFLIILALKAIKKSKQKAIFLNIDYIKGSHDLPSVSLIAPAYNEGKTIITNVKSLLSIQYPFYELIIVNDGSTDNSIEQLIDIFSLKEIEIVKNTSAVSCAEIKKIYKSTNSKYTSLTVVDKFNGGRSDAINCGIIFAKSNLVLCTDADCIIEQDALLKMVRPYIEATEKEVIASGGIIGIANDSVIKNGILKEIRMPKKLLPRIQIVEYIRAFLLGRMAWGHINGLMLVSGAFGLYPRHRLLEVGGLDKDTIGEDLELCIRLRTHMENLKQPYKVVYIPEVLCWTEAPPNFKIYISQRDRWARGLWETLYKHRNLFFNKKYGNMGKYFFPYWIFFELGAPIVEFLGMLYLIYYAINGFMNLQMALLLAFTVYLAGCVFSTIAILMYSLNYKHYLKPKMIIQLLLVSYIESFYSHPIMLYAQLKGFFKKIFKINTGWGTMDRDGFNEEEENEEQNK</sequence>
<organism evidence="5 6">
    <name type="scientific">Tenacibaculum finnmarkense genomovar ulcerans</name>
    <dbReference type="NCBI Taxonomy" id="2781388"/>
    <lineage>
        <taxon>Bacteria</taxon>
        <taxon>Pseudomonadati</taxon>
        <taxon>Bacteroidota</taxon>
        <taxon>Flavobacteriia</taxon>
        <taxon>Flavobacteriales</taxon>
        <taxon>Flavobacteriaceae</taxon>
        <taxon>Tenacibaculum</taxon>
        <taxon>Tenacibaculum finnmarkense</taxon>
    </lineage>
</organism>
<evidence type="ECO:0000256" key="4">
    <source>
        <dbReference type="SAM" id="Phobius"/>
    </source>
</evidence>
<comment type="similarity">
    <text evidence="1">Belongs to the glycosyltransferase 2 family.</text>
</comment>
<keyword evidence="3 5" id="KW-0808">Transferase</keyword>
<dbReference type="PANTHER" id="PTHR43630:SF1">
    <property type="entry name" value="POLY-BETA-1,6-N-ACETYL-D-GLUCOSAMINE SYNTHASE"/>
    <property type="match status" value="1"/>
</dbReference>
<dbReference type="Pfam" id="PF13641">
    <property type="entry name" value="Glyco_tranf_2_3"/>
    <property type="match status" value="1"/>
</dbReference>
<keyword evidence="4 5" id="KW-0812">Transmembrane</keyword>
<reference evidence="5 6" key="1">
    <citation type="submission" date="2017-11" db="EMBL/GenBank/DDBJ databases">
        <authorList>
            <person name="Duchaud E."/>
        </authorList>
    </citation>
    <scope>NUCLEOTIDE SEQUENCE [LARGE SCALE GENOMIC DNA]</scope>
    <source>
        <strain evidence="5 6">TNO010</strain>
    </source>
</reference>
<evidence type="ECO:0000256" key="1">
    <source>
        <dbReference type="ARBA" id="ARBA00006739"/>
    </source>
</evidence>
<proteinExistence type="inferred from homology"/>
<feature type="transmembrane region" description="Helical" evidence="4">
    <location>
        <begin position="423"/>
        <end position="445"/>
    </location>
</feature>
<dbReference type="EMBL" id="OENE01000010">
    <property type="protein sequence ID" value="SOU88386.1"/>
    <property type="molecule type" value="Genomic_DNA"/>
</dbReference>
<name>A0A2I2M766_9FLAO</name>
<dbReference type="CDD" id="cd06423">
    <property type="entry name" value="CESA_like"/>
    <property type="match status" value="1"/>
</dbReference>
<evidence type="ECO:0000313" key="6">
    <source>
        <dbReference type="Proteomes" id="UP000490060"/>
    </source>
</evidence>
<accession>A0A2I2M766</accession>
<dbReference type="Proteomes" id="UP000490060">
    <property type="component" value="Unassembled WGS sequence"/>
</dbReference>
<feature type="transmembrane region" description="Helical" evidence="4">
    <location>
        <begin position="12"/>
        <end position="32"/>
    </location>
</feature>
<evidence type="ECO:0000256" key="3">
    <source>
        <dbReference type="ARBA" id="ARBA00022679"/>
    </source>
</evidence>
<feature type="transmembrane region" description="Helical" evidence="4">
    <location>
        <begin position="354"/>
        <end position="377"/>
    </location>
</feature>
<keyword evidence="4" id="KW-0472">Membrane</keyword>
<dbReference type="AlphaFoldDB" id="A0A2I2M766"/>
<dbReference type="PANTHER" id="PTHR43630">
    <property type="entry name" value="POLY-BETA-1,6-N-ACETYL-D-GLUCOSAMINE SYNTHASE"/>
    <property type="match status" value="1"/>
</dbReference>
<gene>
    <name evidence="5" type="ORF">TNO010_180085</name>
</gene>
<feature type="transmembrane region" description="Helical" evidence="4">
    <location>
        <begin position="389"/>
        <end position="411"/>
    </location>
</feature>
<keyword evidence="4" id="KW-1133">Transmembrane helix</keyword>
<dbReference type="GO" id="GO:0016757">
    <property type="term" value="F:glycosyltransferase activity"/>
    <property type="evidence" value="ECO:0007669"/>
    <property type="project" value="UniProtKB-KW"/>
</dbReference>
<protein>
    <submittedName>
        <fullName evidence="5">Transmembrane family-2 glycosyl transferase</fullName>
        <ecNumber evidence="5">2.4.-.-</ecNumber>
    </submittedName>
</protein>
<evidence type="ECO:0000313" key="5">
    <source>
        <dbReference type="EMBL" id="SOU88386.1"/>
    </source>
</evidence>
<dbReference type="Gene3D" id="3.90.550.10">
    <property type="entry name" value="Spore Coat Polysaccharide Biosynthesis Protein SpsA, Chain A"/>
    <property type="match status" value="1"/>
</dbReference>
<dbReference type="EC" id="2.4.-.-" evidence="5"/>
<evidence type="ECO:0000256" key="2">
    <source>
        <dbReference type="ARBA" id="ARBA00022676"/>
    </source>
</evidence>
<dbReference type="InterPro" id="IPR029044">
    <property type="entry name" value="Nucleotide-diphossugar_trans"/>
</dbReference>
<keyword evidence="2 5" id="KW-0328">Glycosyltransferase</keyword>